<dbReference type="SMART" id="SM00822">
    <property type="entry name" value="PKS_KR"/>
    <property type="match status" value="1"/>
</dbReference>
<keyword evidence="7" id="KW-1185">Reference proteome</keyword>
<dbReference type="InterPro" id="IPR020904">
    <property type="entry name" value="Sc_DH/Rdtase_CS"/>
</dbReference>
<dbReference type="Proteomes" id="UP000326546">
    <property type="component" value="Chromosome"/>
</dbReference>
<dbReference type="SUPFAM" id="SSF51735">
    <property type="entry name" value="NAD(P)-binding Rossmann-fold domains"/>
    <property type="match status" value="1"/>
</dbReference>
<evidence type="ECO:0000313" key="7">
    <source>
        <dbReference type="Proteomes" id="UP000326546"/>
    </source>
</evidence>
<evidence type="ECO:0000313" key="6">
    <source>
        <dbReference type="EMBL" id="QFG67731.1"/>
    </source>
</evidence>
<dbReference type="AlphaFoldDB" id="A0A5J6V3J2"/>
<dbReference type="InterPro" id="IPR036291">
    <property type="entry name" value="NAD(P)-bd_dom_sf"/>
</dbReference>
<dbReference type="CDD" id="cd05233">
    <property type="entry name" value="SDR_c"/>
    <property type="match status" value="1"/>
</dbReference>
<dbReference type="Pfam" id="PF00106">
    <property type="entry name" value="adh_short"/>
    <property type="match status" value="1"/>
</dbReference>
<dbReference type="PANTHER" id="PTHR44196:SF1">
    <property type="entry name" value="DEHYDROGENASE_REDUCTASE SDR FAMILY MEMBER 7B"/>
    <property type="match status" value="1"/>
</dbReference>
<reference evidence="6 7" key="1">
    <citation type="submission" date="2019-09" db="EMBL/GenBank/DDBJ databases">
        <title>Serinicoccus pratensis sp. nov., isolated from meadow soil.</title>
        <authorList>
            <person name="Zhang W."/>
        </authorList>
    </citation>
    <scope>NUCLEOTIDE SEQUENCE [LARGE SCALE GENOMIC DNA]</scope>
    <source>
        <strain evidence="6 7">W204</strain>
    </source>
</reference>
<keyword evidence="2" id="KW-0560">Oxidoreductase</keyword>
<dbReference type="PROSITE" id="PS00061">
    <property type="entry name" value="ADH_SHORT"/>
    <property type="match status" value="1"/>
</dbReference>
<dbReference type="OrthoDB" id="151996at2"/>
<evidence type="ECO:0000256" key="1">
    <source>
        <dbReference type="ARBA" id="ARBA00006484"/>
    </source>
</evidence>
<evidence type="ECO:0000256" key="4">
    <source>
        <dbReference type="SAM" id="MobiDB-lite"/>
    </source>
</evidence>
<dbReference type="InterPro" id="IPR057326">
    <property type="entry name" value="KR_dom"/>
</dbReference>
<feature type="region of interest" description="Disordered" evidence="4">
    <location>
        <begin position="292"/>
        <end position="340"/>
    </location>
</feature>
<dbReference type="PRINTS" id="PR00080">
    <property type="entry name" value="SDRFAMILY"/>
</dbReference>
<dbReference type="KEGG" id="serw:FY030_02410"/>
<dbReference type="InterPro" id="IPR002347">
    <property type="entry name" value="SDR_fam"/>
</dbReference>
<dbReference type="PRINTS" id="PR00081">
    <property type="entry name" value="GDHRDH"/>
</dbReference>
<evidence type="ECO:0000259" key="5">
    <source>
        <dbReference type="SMART" id="SM00822"/>
    </source>
</evidence>
<organism evidence="6 7">
    <name type="scientific">Ornithinimicrobium pratense</name>
    <dbReference type="NCBI Taxonomy" id="2593973"/>
    <lineage>
        <taxon>Bacteria</taxon>
        <taxon>Bacillati</taxon>
        <taxon>Actinomycetota</taxon>
        <taxon>Actinomycetes</taxon>
        <taxon>Micrococcales</taxon>
        <taxon>Ornithinimicrobiaceae</taxon>
        <taxon>Ornithinimicrobium</taxon>
    </lineage>
</organism>
<sequence>MPPTDPSTTPVISPVDPIPAAPRPVALVMGASRGLGLLIARELVEREHRVVICSRTLADLQTARNQLLARRPDAQVDVRACDVSDRAAVQELVQEVESGVGPIEVLITVAGVIQVGPAESMTFDHFDASLGTMLHGPVNVTLPVVRRMRERGHGRIGTITSIGGEVTPPHLWPYAVAKSGAVAFSEGLSAELSGTGVTATTVVPGLMRTGSHERAHFTGQAAKEFAWFGPAASIPGLTMSADRAARKIVDAVLAGETRCELTPLTVVATRFRGLLPGVTTKMMGLTTRLLPSASGPGETIEGRDAQRRLGSSVVNALTTLGRRAAERNNERRPTTQAQEP</sequence>
<protein>
    <submittedName>
        <fullName evidence="6">SDR family oxidoreductase</fullName>
    </submittedName>
</protein>
<comment type="similarity">
    <text evidence="1 3">Belongs to the short-chain dehydrogenases/reductases (SDR) family.</text>
</comment>
<dbReference type="GO" id="GO:0016020">
    <property type="term" value="C:membrane"/>
    <property type="evidence" value="ECO:0007669"/>
    <property type="project" value="TreeGrafter"/>
</dbReference>
<proteinExistence type="inferred from homology"/>
<evidence type="ECO:0000256" key="2">
    <source>
        <dbReference type="ARBA" id="ARBA00023002"/>
    </source>
</evidence>
<dbReference type="RefSeq" id="WP_158060123.1">
    <property type="nucleotide sequence ID" value="NZ_CP044427.1"/>
</dbReference>
<feature type="compositionally biased region" description="Basic and acidic residues" evidence="4">
    <location>
        <begin position="323"/>
        <end position="333"/>
    </location>
</feature>
<gene>
    <name evidence="6" type="ORF">FY030_02410</name>
</gene>
<evidence type="ECO:0000256" key="3">
    <source>
        <dbReference type="RuleBase" id="RU000363"/>
    </source>
</evidence>
<name>A0A5J6V3J2_9MICO</name>
<dbReference type="PANTHER" id="PTHR44196">
    <property type="entry name" value="DEHYDROGENASE/REDUCTASE SDR FAMILY MEMBER 7B"/>
    <property type="match status" value="1"/>
</dbReference>
<feature type="domain" description="Ketoreductase" evidence="5">
    <location>
        <begin position="24"/>
        <end position="210"/>
    </location>
</feature>
<dbReference type="EMBL" id="CP044427">
    <property type="protein sequence ID" value="QFG67731.1"/>
    <property type="molecule type" value="Genomic_DNA"/>
</dbReference>
<dbReference type="Gene3D" id="3.40.50.720">
    <property type="entry name" value="NAD(P)-binding Rossmann-like Domain"/>
    <property type="match status" value="1"/>
</dbReference>
<accession>A0A5J6V3J2</accession>
<dbReference type="GO" id="GO:0016491">
    <property type="term" value="F:oxidoreductase activity"/>
    <property type="evidence" value="ECO:0007669"/>
    <property type="project" value="UniProtKB-KW"/>
</dbReference>